<evidence type="ECO:0000256" key="6">
    <source>
        <dbReference type="ARBA" id="ARBA00022989"/>
    </source>
</evidence>
<keyword evidence="3" id="KW-0716">Sensory transduction</keyword>
<reference evidence="15" key="3">
    <citation type="submission" date="2025-09" db="UniProtKB">
        <authorList>
            <consortium name="Ensembl"/>
        </authorList>
    </citation>
    <scope>IDENTIFICATION</scope>
</reference>
<dbReference type="SMART" id="SM01381">
    <property type="entry name" value="7TM_GPCR_Srsx"/>
    <property type="match status" value="1"/>
</dbReference>
<dbReference type="FunFam" id="1.20.1070.10:FF:000024">
    <property type="entry name" value="Olfactory receptor"/>
    <property type="match status" value="1"/>
</dbReference>
<feature type="domain" description="G-protein coupled receptors family 1 profile" evidence="14">
    <location>
        <begin position="43"/>
        <end position="292"/>
    </location>
</feature>
<reference evidence="15" key="2">
    <citation type="submission" date="2025-08" db="UniProtKB">
        <authorList>
            <consortium name="Ensembl"/>
        </authorList>
    </citation>
    <scope>IDENTIFICATION</scope>
</reference>
<evidence type="ECO:0000313" key="15">
    <source>
        <dbReference type="Ensembl" id="ENSONIP00000077355.1"/>
    </source>
</evidence>
<dbReference type="InterPro" id="IPR000725">
    <property type="entry name" value="Olfact_rcpt"/>
</dbReference>
<keyword evidence="16" id="KW-1185">Reference proteome</keyword>
<dbReference type="Ensembl" id="ENSONIT00000046026.1">
    <property type="protein sequence ID" value="ENSONIP00000077355.1"/>
    <property type="gene ID" value="ENSONIG00000027300.1"/>
</dbReference>
<name>A0A669EWC1_ORENI</name>
<dbReference type="PANTHER" id="PTHR26450">
    <property type="entry name" value="OLFACTORY RECEPTOR 56B1-RELATED"/>
    <property type="match status" value="1"/>
</dbReference>
<organism evidence="15 16">
    <name type="scientific">Oreochromis niloticus</name>
    <name type="common">Nile tilapia</name>
    <name type="synonym">Tilapia nilotica</name>
    <dbReference type="NCBI Taxonomy" id="8128"/>
    <lineage>
        <taxon>Eukaryota</taxon>
        <taxon>Metazoa</taxon>
        <taxon>Chordata</taxon>
        <taxon>Craniata</taxon>
        <taxon>Vertebrata</taxon>
        <taxon>Euteleostomi</taxon>
        <taxon>Actinopterygii</taxon>
        <taxon>Neopterygii</taxon>
        <taxon>Teleostei</taxon>
        <taxon>Neoteleostei</taxon>
        <taxon>Acanthomorphata</taxon>
        <taxon>Ovalentaria</taxon>
        <taxon>Cichlomorphae</taxon>
        <taxon>Cichliformes</taxon>
        <taxon>Cichlidae</taxon>
        <taxon>African cichlids</taxon>
        <taxon>Pseudocrenilabrinae</taxon>
        <taxon>Oreochromini</taxon>
        <taxon>Oreochromis</taxon>
    </lineage>
</organism>
<dbReference type="GO" id="GO:0004930">
    <property type="term" value="F:G protein-coupled receptor activity"/>
    <property type="evidence" value="ECO:0007669"/>
    <property type="project" value="UniProtKB-KW"/>
</dbReference>
<evidence type="ECO:0000256" key="11">
    <source>
        <dbReference type="ARBA" id="ARBA00023180"/>
    </source>
</evidence>
<dbReference type="GO" id="GO:0004984">
    <property type="term" value="F:olfactory receptor activity"/>
    <property type="evidence" value="ECO:0007669"/>
    <property type="project" value="InterPro"/>
</dbReference>
<keyword evidence="7" id="KW-0297">G-protein coupled receptor</keyword>
<proteinExistence type="predicted"/>
<keyword evidence="4 13" id="KW-0812">Transmembrane</keyword>
<dbReference type="OMA" id="MACIDLI"/>
<evidence type="ECO:0000256" key="13">
    <source>
        <dbReference type="SAM" id="Phobius"/>
    </source>
</evidence>
<keyword evidence="9" id="KW-1015">Disulfide bond</keyword>
<keyword evidence="11" id="KW-0325">Glycoprotein</keyword>
<evidence type="ECO:0000256" key="3">
    <source>
        <dbReference type="ARBA" id="ARBA00022606"/>
    </source>
</evidence>
<dbReference type="InterPro" id="IPR017452">
    <property type="entry name" value="GPCR_Rhodpsn_7TM"/>
</dbReference>
<evidence type="ECO:0000256" key="8">
    <source>
        <dbReference type="ARBA" id="ARBA00023136"/>
    </source>
</evidence>
<feature type="transmembrane region" description="Helical" evidence="13">
    <location>
        <begin position="213"/>
        <end position="229"/>
    </location>
</feature>
<evidence type="ECO:0000256" key="1">
    <source>
        <dbReference type="ARBA" id="ARBA00004651"/>
    </source>
</evidence>
<protein>
    <recommendedName>
        <fullName evidence="14">G-protein coupled receptors family 1 profile domain-containing protein</fullName>
    </recommendedName>
</protein>
<dbReference type="PANTHER" id="PTHR26450:SF391">
    <property type="entry name" value="ODORANT RECEPTOR-RELATED"/>
    <property type="match status" value="1"/>
</dbReference>
<dbReference type="PRINTS" id="PR00237">
    <property type="entry name" value="GPCRRHODOPSN"/>
</dbReference>
<feature type="transmembrane region" description="Helical" evidence="13">
    <location>
        <begin position="28"/>
        <end position="50"/>
    </location>
</feature>
<evidence type="ECO:0000256" key="4">
    <source>
        <dbReference type="ARBA" id="ARBA00022692"/>
    </source>
</evidence>
<evidence type="ECO:0000256" key="2">
    <source>
        <dbReference type="ARBA" id="ARBA00022475"/>
    </source>
</evidence>
<dbReference type="Pfam" id="PF13853">
    <property type="entry name" value="7tm_4"/>
    <property type="match status" value="1"/>
</dbReference>
<keyword evidence="12" id="KW-0807">Transducer</keyword>
<feature type="transmembrane region" description="Helical" evidence="13">
    <location>
        <begin position="241"/>
        <end position="262"/>
    </location>
</feature>
<dbReference type="PROSITE" id="PS50262">
    <property type="entry name" value="G_PROTEIN_RECEP_F1_2"/>
    <property type="match status" value="1"/>
</dbReference>
<keyword evidence="10" id="KW-0675">Receptor</keyword>
<accession>A0A669EWC1</accession>
<sequence length="326" mass="36946">MEAVKENISSHKYFFLVGFSELGELRPFLFIPFSFMFVVSLFANSLLVYVIVSQRSLHSPMYILIASMACIDLILPIFFLPHMLLSFLFDWRGISLIGCLVQMYFIHFFGTFQSTLLLWMALDRYFAICTPLYYQEQVTLAKFLKFVIPSSIRNMFVVLVVVSLAGKLPFCLRNVINHCFCEHMALVELACGSTIINSLVGLISVFLVPVTDFFLVTASYTVIFSSVLTSGKSNAKAFQTCVTHIVVIIVNLTIVLTAFLSYRIRNGIPSAVRIFFSILYVLFPCCFNPIIYGIRTTEIRQYSLFTDMDNKTFQLPQSAPAPKIGV</sequence>
<evidence type="ECO:0000256" key="5">
    <source>
        <dbReference type="ARBA" id="ARBA00022725"/>
    </source>
</evidence>
<dbReference type="GeneTree" id="ENSGT01150000286905"/>
<feature type="transmembrane region" description="Helical" evidence="13">
    <location>
        <begin position="62"/>
        <end position="85"/>
    </location>
</feature>
<dbReference type="InParanoid" id="A0A669EWC1"/>
<evidence type="ECO:0000256" key="12">
    <source>
        <dbReference type="ARBA" id="ARBA00023224"/>
    </source>
</evidence>
<evidence type="ECO:0000256" key="10">
    <source>
        <dbReference type="ARBA" id="ARBA00023170"/>
    </source>
</evidence>
<dbReference type="PRINTS" id="PR00245">
    <property type="entry name" value="OLFACTORYR"/>
</dbReference>
<keyword evidence="8 13" id="KW-0472">Membrane</keyword>
<dbReference type="InterPro" id="IPR050402">
    <property type="entry name" value="OR51/52/56-like"/>
</dbReference>
<feature type="transmembrane region" description="Helical" evidence="13">
    <location>
        <begin position="274"/>
        <end position="294"/>
    </location>
</feature>
<evidence type="ECO:0000256" key="7">
    <source>
        <dbReference type="ARBA" id="ARBA00023040"/>
    </source>
</evidence>
<keyword evidence="2" id="KW-1003">Cell membrane</keyword>
<feature type="transmembrane region" description="Helical" evidence="13">
    <location>
        <begin position="154"/>
        <end position="172"/>
    </location>
</feature>
<reference evidence="16" key="1">
    <citation type="submission" date="2012-01" db="EMBL/GenBank/DDBJ databases">
        <title>The Genome Sequence of Oreochromis niloticus (Nile Tilapia).</title>
        <authorList>
            <consortium name="Broad Institute Genome Assembly Team"/>
            <consortium name="Broad Institute Sequencing Platform"/>
            <person name="Di Palma F."/>
            <person name="Johnson J."/>
            <person name="Lander E.S."/>
            <person name="Lindblad-Toh K."/>
        </authorList>
    </citation>
    <scope>NUCLEOTIDE SEQUENCE [LARGE SCALE GENOMIC DNA]</scope>
</reference>
<evidence type="ECO:0000313" key="16">
    <source>
        <dbReference type="Proteomes" id="UP000005207"/>
    </source>
</evidence>
<dbReference type="Gene3D" id="1.20.1070.10">
    <property type="entry name" value="Rhodopsin 7-helix transmembrane proteins"/>
    <property type="match status" value="1"/>
</dbReference>
<keyword evidence="6 13" id="KW-1133">Transmembrane helix</keyword>
<keyword evidence="5" id="KW-0552">Olfaction</keyword>
<dbReference type="AlphaFoldDB" id="A0A669EWC1"/>
<dbReference type="InterPro" id="IPR000276">
    <property type="entry name" value="GPCR_Rhodpsn"/>
</dbReference>
<dbReference type="Proteomes" id="UP000005207">
    <property type="component" value="Linkage group LG14"/>
</dbReference>
<evidence type="ECO:0000256" key="9">
    <source>
        <dbReference type="ARBA" id="ARBA00023157"/>
    </source>
</evidence>
<dbReference type="GO" id="GO:0005886">
    <property type="term" value="C:plasma membrane"/>
    <property type="evidence" value="ECO:0007669"/>
    <property type="project" value="UniProtKB-SubCell"/>
</dbReference>
<dbReference type="SUPFAM" id="SSF81321">
    <property type="entry name" value="Family A G protein-coupled receptor-like"/>
    <property type="match status" value="1"/>
</dbReference>
<evidence type="ECO:0000259" key="14">
    <source>
        <dbReference type="PROSITE" id="PS50262"/>
    </source>
</evidence>
<comment type="subcellular location">
    <subcellularLocation>
        <location evidence="1">Cell membrane</location>
        <topology evidence="1">Multi-pass membrane protein</topology>
    </subcellularLocation>
</comment>